<protein>
    <submittedName>
        <fullName evidence="1">Uncharacterized protein</fullName>
    </submittedName>
</protein>
<dbReference type="Proteomes" id="UP001046870">
    <property type="component" value="Chromosome 11"/>
</dbReference>
<evidence type="ECO:0000313" key="2">
    <source>
        <dbReference type="Proteomes" id="UP001046870"/>
    </source>
</evidence>
<evidence type="ECO:0000313" key="1">
    <source>
        <dbReference type="EMBL" id="KAG7468011.1"/>
    </source>
</evidence>
<accession>A0A9D3PT58</accession>
<dbReference type="AlphaFoldDB" id="A0A9D3PT58"/>
<dbReference type="EMBL" id="JAFDVH010000011">
    <property type="protein sequence ID" value="KAG7468011.1"/>
    <property type="molecule type" value="Genomic_DNA"/>
</dbReference>
<gene>
    <name evidence="1" type="ORF">MATL_G00138270</name>
</gene>
<proteinExistence type="predicted"/>
<organism evidence="1 2">
    <name type="scientific">Megalops atlanticus</name>
    <name type="common">Tarpon</name>
    <name type="synonym">Clupea gigantea</name>
    <dbReference type="NCBI Taxonomy" id="7932"/>
    <lineage>
        <taxon>Eukaryota</taxon>
        <taxon>Metazoa</taxon>
        <taxon>Chordata</taxon>
        <taxon>Craniata</taxon>
        <taxon>Vertebrata</taxon>
        <taxon>Euteleostomi</taxon>
        <taxon>Actinopterygii</taxon>
        <taxon>Neopterygii</taxon>
        <taxon>Teleostei</taxon>
        <taxon>Elopiformes</taxon>
        <taxon>Megalopidae</taxon>
        <taxon>Megalops</taxon>
    </lineage>
</organism>
<comment type="caution">
    <text evidence="1">The sequence shown here is derived from an EMBL/GenBank/DDBJ whole genome shotgun (WGS) entry which is preliminary data.</text>
</comment>
<sequence length="114" mass="12528">MCPGANPPQSETHPSVPFARRRFVPVLADGALAVPWERTRTERAQTLRFPRALIWFPPSGTGPTPGLRAALYKRRAESTLRTAAASHFAHRHSPGLISVNTSPVLQGDLLPHYN</sequence>
<keyword evidence="2" id="KW-1185">Reference proteome</keyword>
<name>A0A9D3PT58_MEGAT</name>
<reference evidence="1" key="1">
    <citation type="submission" date="2021-01" db="EMBL/GenBank/DDBJ databases">
        <authorList>
            <person name="Zahm M."/>
            <person name="Roques C."/>
            <person name="Cabau C."/>
            <person name="Klopp C."/>
            <person name="Donnadieu C."/>
            <person name="Jouanno E."/>
            <person name="Lampietro C."/>
            <person name="Louis A."/>
            <person name="Herpin A."/>
            <person name="Echchiki A."/>
            <person name="Berthelot C."/>
            <person name="Parey E."/>
            <person name="Roest-Crollius H."/>
            <person name="Braasch I."/>
            <person name="Postlethwait J."/>
            <person name="Bobe J."/>
            <person name="Montfort J."/>
            <person name="Bouchez O."/>
            <person name="Begum T."/>
            <person name="Mejri S."/>
            <person name="Adams A."/>
            <person name="Chen W.-J."/>
            <person name="Guiguen Y."/>
        </authorList>
    </citation>
    <scope>NUCLEOTIDE SEQUENCE</scope>
    <source>
        <strain evidence="1">YG-15Mar2019-1</strain>
        <tissue evidence="1">Brain</tissue>
    </source>
</reference>